<evidence type="ECO:0000313" key="2">
    <source>
        <dbReference type="Ensembl" id="ENSAPLP00000026747.1"/>
    </source>
</evidence>
<dbReference type="Pfam" id="PF26203">
    <property type="entry name" value="Cys1"/>
    <property type="match status" value="1"/>
</dbReference>
<dbReference type="Proteomes" id="UP000016666">
    <property type="component" value="Chromosome 3"/>
</dbReference>
<proteinExistence type="predicted"/>
<keyword evidence="3" id="KW-1185">Reference proteome</keyword>
<accession>A0A493TLH8</accession>
<reference evidence="2" key="2">
    <citation type="submission" date="2025-08" db="UniProtKB">
        <authorList>
            <consortium name="Ensembl"/>
        </authorList>
    </citation>
    <scope>IDENTIFICATION</scope>
</reference>
<reference evidence="2" key="3">
    <citation type="submission" date="2025-09" db="UniProtKB">
        <authorList>
            <consortium name="Ensembl"/>
        </authorList>
    </citation>
    <scope>IDENTIFICATION</scope>
</reference>
<evidence type="ECO:0000256" key="1">
    <source>
        <dbReference type="SAM" id="MobiDB-lite"/>
    </source>
</evidence>
<name>A0A493TLH8_ANAPP</name>
<feature type="region of interest" description="Disordered" evidence="1">
    <location>
        <begin position="63"/>
        <end position="98"/>
    </location>
</feature>
<protein>
    <submittedName>
        <fullName evidence="2">Uncharacterized protein</fullName>
    </submittedName>
</protein>
<dbReference type="AlphaFoldDB" id="A0A493TLH8"/>
<organism evidence="2 3">
    <name type="scientific">Anas platyrhynchos platyrhynchos</name>
    <name type="common">Northern mallard</name>
    <dbReference type="NCBI Taxonomy" id="8840"/>
    <lineage>
        <taxon>Eukaryota</taxon>
        <taxon>Metazoa</taxon>
        <taxon>Chordata</taxon>
        <taxon>Craniata</taxon>
        <taxon>Vertebrata</taxon>
        <taxon>Euteleostomi</taxon>
        <taxon>Archelosauria</taxon>
        <taxon>Archosauria</taxon>
        <taxon>Dinosauria</taxon>
        <taxon>Saurischia</taxon>
        <taxon>Theropoda</taxon>
        <taxon>Coelurosauria</taxon>
        <taxon>Aves</taxon>
        <taxon>Neognathae</taxon>
        <taxon>Galloanserae</taxon>
        <taxon>Anseriformes</taxon>
        <taxon>Anatidae</taxon>
        <taxon>Anatinae</taxon>
        <taxon>Anas</taxon>
    </lineage>
</organism>
<reference evidence="2 3" key="1">
    <citation type="submission" date="2017-10" db="EMBL/GenBank/DDBJ databases">
        <title>A new Pekin duck reference genome.</title>
        <authorList>
            <person name="Hou Z.-C."/>
            <person name="Zhou Z.-K."/>
            <person name="Zhu F."/>
            <person name="Hou S.-S."/>
        </authorList>
    </citation>
    <scope>NUCLEOTIDE SEQUENCE [LARGE SCALE GENOMIC DNA]</scope>
</reference>
<evidence type="ECO:0000313" key="3">
    <source>
        <dbReference type="Proteomes" id="UP000016666"/>
    </source>
</evidence>
<dbReference type="Ensembl" id="ENSAPLT00000045045.1">
    <property type="protein sequence ID" value="ENSAPLP00000026747.1"/>
    <property type="gene ID" value="ENSAPLG00000030281.1"/>
</dbReference>
<sequence>MKLVGLSQRRVYINKSGASWVFKSGCSISFSRFFQIQKNLLCSCWLVGTGCQLSSLIRCCSRNQRAHSPSGEEKGRKGRLSRARWLNPPRELPGEAAAEGRVQCPYRCPGGSSKQPAGCPAVSYDCAEEELMASIEREYGR</sequence>
<dbReference type="InterPro" id="IPR058884">
    <property type="entry name" value="Cys1"/>
</dbReference>